<protein>
    <recommendedName>
        <fullName evidence="2">superoxide dismutase</fullName>
        <ecNumber evidence="2">1.15.1.1</ecNumber>
    </recommendedName>
</protein>
<dbReference type="STRING" id="1618671.UY67_C0035G0003"/>
<dbReference type="Gene3D" id="3.55.40.20">
    <property type="entry name" value="Iron/manganese superoxide dismutase, C-terminal domain"/>
    <property type="match status" value="1"/>
</dbReference>
<dbReference type="AlphaFoldDB" id="A0A0G1WVA4"/>
<dbReference type="InterPro" id="IPR019832">
    <property type="entry name" value="Mn/Fe_SOD_C"/>
</dbReference>
<dbReference type="SUPFAM" id="SSF54719">
    <property type="entry name" value="Fe,Mn superoxide dismutase (SOD), C-terminal domain"/>
    <property type="match status" value="1"/>
</dbReference>
<accession>A0A0G1WVA4</accession>
<proteinExistence type="inferred from homology"/>
<dbReference type="GO" id="GO:0046872">
    <property type="term" value="F:metal ion binding"/>
    <property type="evidence" value="ECO:0007669"/>
    <property type="project" value="UniProtKB-KW"/>
</dbReference>
<dbReference type="Pfam" id="PF02777">
    <property type="entry name" value="Sod_Fe_C"/>
    <property type="match status" value="1"/>
</dbReference>
<dbReference type="PATRIC" id="fig|1618671.3.peg.982"/>
<dbReference type="InterPro" id="IPR036314">
    <property type="entry name" value="SOD_C_sf"/>
</dbReference>
<dbReference type="GO" id="GO:0004784">
    <property type="term" value="F:superoxide dismutase activity"/>
    <property type="evidence" value="ECO:0007669"/>
    <property type="project" value="UniProtKB-EC"/>
</dbReference>
<keyword evidence="4" id="KW-0560">Oxidoreductase</keyword>
<dbReference type="EC" id="1.15.1.1" evidence="2"/>
<dbReference type="SUPFAM" id="SSF46609">
    <property type="entry name" value="Fe,Mn superoxide dismutase (SOD), N-terminal domain"/>
    <property type="match status" value="1"/>
</dbReference>
<comment type="similarity">
    <text evidence="1">Belongs to the iron/manganese superoxide dismutase family.</text>
</comment>
<reference evidence="6 7" key="1">
    <citation type="journal article" date="2015" name="Nature">
        <title>rRNA introns, odd ribosomes, and small enigmatic genomes across a large radiation of phyla.</title>
        <authorList>
            <person name="Brown C.T."/>
            <person name="Hug L.A."/>
            <person name="Thomas B.C."/>
            <person name="Sharon I."/>
            <person name="Castelle C.J."/>
            <person name="Singh A."/>
            <person name="Wilkins M.J."/>
            <person name="Williams K.H."/>
            <person name="Banfield J.F."/>
        </authorList>
    </citation>
    <scope>NUCLEOTIDE SEQUENCE [LARGE SCALE GENOMIC DNA]</scope>
</reference>
<evidence type="ECO:0000256" key="1">
    <source>
        <dbReference type="ARBA" id="ARBA00008714"/>
    </source>
</evidence>
<comment type="caution">
    <text evidence="6">The sequence shown here is derived from an EMBL/GenBank/DDBJ whole genome shotgun (WGS) entry which is preliminary data.</text>
</comment>
<dbReference type="InterPro" id="IPR050265">
    <property type="entry name" value="Fe/Mn_Superoxide_Dismutase"/>
</dbReference>
<sequence>MEYVAKTFILPALDGISAKSIEEHIGLYQGYVKNFNAMSALLPEYAKDSEKHAHALAELIRRRSFEFGGMRLHELYFPQFEGGAVAASTSGAFFDAVAKDYHKIEYLVEMLKAIGKMRGPGWAILYWDPSSQQFQTGFTGEQHMGHFVTLPIILALDVWEHAFLIDYGAQGKGKYIDAFFKNLNWGAIERRFQQASA</sequence>
<evidence type="ECO:0000256" key="3">
    <source>
        <dbReference type="ARBA" id="ARBA00022723"/>
    </source>
</evidence>
<dbReference type="PANTHER" id="PTHR11404">
    <property type="entry name" value="SUPEROXIDE DISMUTASE 2"/>
    <property type="match status" value="1"/>
</dbReference>
<feature type="domain" description="Manganese/iron superoxide dismutase C-terminal" evidence="5">
    <location>
        <begin position="91"/>
        <end position="191"/>
    </location>
</feature>
<evidence type="ECO:0000313" key="7">
    <source>
        <dbReference type="Proteomes" id="UP000034273"/>
    </source>
</evidence>
<evidence type="ECO:0000256" key="4">
    <source>
        <dbReference type="ARBA" id="ARBA00023002"/>
    </source>
</evidence>
<organism evidence="6 7">
    <name type="scientific">Candidatus Kaiserbacteria bacterium GW2011_GWA2_52_12</name>
    <dbReference type="NCBI Taxonomy" id="1618671"/>
    <lineage>
        <taxon>Bacteria</taxon>
        <taxon>Candidatus Kaiseribacteriota</taxon>
    </lineage>
</organism>
<name>A0A0G1WVA4_9BACT</name>
<dbReference type="Proteomes" id="UP000034273">
    <property type="component" value="Unassembled WGS sequence"/>
</dbReference>
<evidence type="ECO:0000313" key="6">
    <source>
        <dbReference type="EMBL" id="KKW22798.1"/>
    </source>
</evidence>
<evidence type="ECO:0000259" key="5">
    <source>
        <dbReference type="Pfam" id="PF02777"/>
    </source>
</evidence>
<gene>
    <name evidence="6" type="ORF">UY67_C0035G0003</name>
</gene>
<dbReference type="PANTHER" id="PTHR11404:SF6">
    <property type="entry name" value="SUPEROXIDE DISMUTASE [MN], MITOCHONDRIAL"/>
    <property type="match status" value="1"/>
</dbReference>
<dbReference type="InterPro" id="IPR036324">
    <property type="entry name" value="Mn/Fe_SOD_N_sf"/>
</dbReference>
<dbReference type="EMBL" id="LCQW01000035">
    <property type="protein sequence ID" value="KKW22798.1"/>
    <property type="molecule type" value="Genomic_DNA"/>
</dbReference>
<evidence type="ECO:0000256" key="2">
    <source>
        <dbReference type="ARBA" id="ARBA00012682"/>
    </source>
</evidence>
<keyword evidence="3" id="KW-0479">Metal-binding</keyword>